<dbReference type="EMBL" id="RQVS01000008">
    <property type="protein sequence ID" value="RRJ86549.1"/>
    <property type="molecule type" value="Genomic_DNA"/>
</dbReference>
<dbReference type="AlphaFoldDB" id="A0A3P3VYN7"/>
<accession>A0A3P3VYN7</accession>
<sequence length="75" mass="7988">MAGNELYETHIPAIEAARIEEWGVVPKLAYELILGTLRIELEAAGLGAGTSSATYEGLNGALALERVAQFPLAYL</sequence>
<evidence type="ECO:0000313" key="1">
    <source>
        <dbReference type="EMBL" id="RRJ86549.1"/>
    </source>
</evidence>
<gene>
    <name evidence="1" type="ORF">EG850_07825</name>
</gene>
<dbReference type="Proteomes" id="UP000274391">
    <property type="component" value="Unassembled WGS sequence"/>
</dbReference>
<proteinExistence type="predicted"/>
<dbReference type="RefSeq" id="WP_124972247.1">
    <property type="nucleotide sequence ID" value="NZ_RQVS01000008.1"/>
</dbReference>
<protein>
    <submittedName>
        <fullName evidence="1">Uncharacterized protein</fullName>
    </submittedName>
</protein>
<organism evidence="1 2">
    <name type="scientific">Gulosibacter macacae</name>
    <dbReference type="NCBI Taxonomy" id="2488791"/>
    <lineage>
        <taxon>Bacteria</taxon>
        <taxon>Bacillati</taxon>
        <taxon>Actinomycetota</taxon>
        <taxon>Actinomycetes</taxon>
        <taxon>Micrococcales</taxon>
        <taxon>Microbacteriaceae</taxon>
        <taxon>Gulosibacter</taxon>
    </lineage>
</organism>
<comment type="caution">
    <text evidence="1">The sequence shown here is derived from an EMBL/GenBank/DDBJ whole genome shotgun (WGS) entry which is preliminary data.</text>
</comment>
<keyword evidence="2" id="KW-1185">Reference proteome</keyword>
<reference evidence="1 2" key="1">
    <citation type="submission" date="2018-11" db="EMBL/GenBank/DDBJ databases">
        <title>YIM 102482-1 draft genome.</title>
        <authorList>
            <person name="Li G."/>
            <person name="Jiang Y."/>
        </authorList>
    </citation>
    <scope>NUCLEOTIDE SEQUENCE [LARGE SCALE GENOMIC DNA]</scope>
    <source>
        <strain evidence="1 2">YIM 102482-1</strain>
    </source>
</reference>
<name>A0A3P3VYN7_9MICO</name>
<evidence type="ECO:0000313" key="2">
    <source>
        <dbReference type="Proteomes" id="UP000274391"/>
    </source>
</evidence>